<comment type="caution">
    <text evidence="1">The sequence shown here is derived from an EMBL/GenBank/DDBJ whole genome shotgun (WGS) entry which is preliminary data.</text>
</comment>
<proteinExistence type="predicted"/>
<evidence type="ECO:0000313" key="2">
    <source>
        <dbReference type="Proteomes" id="UP000558192"/>
    </source>
</evidence>
<accession>A0A7X5Y7R4</accession>
<dbReference type="EMBL" id="JAATJC010000001">
    <property type="protein sequence ID" value="NJC05081.1"/>
    <property type="molecule type" value="Genomic_DNA"/>
</dbReference>
<organism evidence="1 2">
    <name type="scientific">Sphingomonas kaistensis</name>
    <dbReference type="NCBI Taxonomy" id="298708"/>
    <lineage>
        <taxon>Bacteria</taxon>
        <taxon>Pseudomonadati</taxon>
        <taxon>Pseudomonadota</taxon>
        <taxon>Alphaproteobacteria</taxon>
        <taxon>Sphingomonadales</taxon>
        <taxon>Sphingomonadaceae</taxon>
        <taxon>Sphingomonas</taxon>
    </lineage>
</organism>
<evidence type="ECO:0008006" key="3">
    <source>
        <dbReference type="Google" id="ProtNLM"/>
    </source>
</evidence>
<dbReference type="RefSeq" id="WP_168067820.1">
    <property type="nucleotide sequence ID" value="NZ_JAATJC010000001.1"/>
</dbReference>
<reference evidence="1 2" key="1">
    <citation type="submission" date="2020-03" db="EMBL/GenBank/DDBJ databases">
        <title>Genomic Encyclopedia of Type Strains, Phase IV (KMG-IV): sequencing the most valuable type-strain genomes for metagenomic binning, comparative biology and taxonomic classification.</title>
        <authorList>
            <person name="Goeker M."/>
        </authorList>
    </citation>
    <scope>NUCLEOTIDE SEQUENCE [LARGE SCALE GENOMIC DNA]</scope>
    <source>
        <strain evidence="1 2">DSM 16846</strain>
    </source>
</reference>
<name>A0A7X5Y7R4_9SPHN</name>
<gene>
    <name evidence="1" type="ORF">GGQ97_000874</name>
</gene>
<evidence type="ECO:0000313" key="1">
    <source>
        <dbReference type="EMBL" id="NJC05081.1"/>
    </source>
</evidence>
<sequence>MEEPSCWLCARPLGRRVEQHHPVPKSRGGRETRAVHLICHRALHATFSNKELEKAGDDPAALARNPELARFLAWVAGKPADFHAPTRRRRKP</sequence>
<keyword evidence="2" id="KW-1185">Reference proteome</keyword>
<dbReference type="Proteomes" id="UP000558192">
    <property type="component" value="Unassembled WGS sequence"/>
</dbReference>
<protein>
    <recommendedName>
        <fullName evidence="3">HNH endonuclease</fullName>
    </recommendedName>
</protein>
<dbReference type="AlphaFoldDB" id="A0A7X5Y7R4"/>